<keyword evidence="10" id="KW-0645">Protease</keyword>
<evidence type="ECO:0000313" key="10">
    <source>
        <dbReference type="EMBL" id="QBQ74649.1"/>
    </source>
</evidence>
<evidence type="ECO:0000259" key="9">
    <source>
        <dbReference type="Pfam" id="PF23474"/>
    </source>
</evidence>
<evidence type="ECO:0000256" key="5">
    <source>
        <dbReference type="ARBA" id="ARBA00034283"/>
    </source>
</evidence>
<name>A0A482MLV9_9CAUD</name>
<dbReference type="InterPro" id="IPR009097">
    <property type="entry name" value="Cyclic_Pdiesterase"/>
</dbReference>
<dbReference type="GO" id="GO:0008233">
    <property type="term" value="F:peptidase activity"/>
    <property type="evidence" value="ECO:0007669"/>
    <property type="project" value="UniProtKB-KW"/>
</dbReference>
<evidence type="ECO:0000256" key="3">
    <source>
        <dbReference type="ARBA" id="ARBA00034240"/>
    </source>
</evidence>
<feature type="domain" description="Anti-CBASS protein Acb1-like C-terminal" evidence="9">
    <location>
        <begin position="22"/>
        <end position="137"/>
    </location>
</feature>
<evidence type="ECO:0000313" key="11">
    <source>
        <dbReference type="Proteomes" id="UP000301424"/>
    </source>
</evidence>
<keyword evidence="11" id="KW-1185">Reference proteome</keyword>
<evidence type="ECO:0000256" key="2">
    <source>
        <dbReference type="ARBA" id="ARBA00034233"/>
    </source>
</evidence>
<organism evidence="10 11">
    <name type="scientific">Burkholderia phage BcepSauron</name>
    <dbReference type="NCBI Taxonomy" id="2530033"/>
    <lineage>
        <taxon>Viruses</taxon>
        <taxon>Duplodnaviria</taxon>
        <taxon>Heunggongvirae</taxon>
        <taxon>Uroviricota</taxon>
        <taxon>Caudoviricetes</taxon>
        <taxon>Sarumanvirus</taxon>
        <taxon>Sarumanvirus bcepsauron</taxon>
    </lineage>
</organism>
<comment type="catalytic activity">
    <reaction evidence="4">
        <text>3',3',3'-cAAG + H2O = A[3'-5']pG[3'-5']pAp[3'] + H(+)</text>
        <dbReference type="Rhea" id="RHEA:72867"/>
        <dbReference type="ChEBI" id="CHEBI:15377"/>
        <dbReference type="ChEBI" id="CHEBI:15378"/>
        <dbReference type="ChEBI" id="CHEBI:143810"/>
        <dbReference type="ChEBI" id="CHEBI:192533"/>
    </reaction>
    <physiologicalReaction direction="left-to-right" evidence="4">
        <dbReference type="Rhea" id="RHEA:72868"/>
    </physiologicalReaction>
</comment>
<accession>A0A482MLV9</accession>
<dbReference type="SUPFAM" id="SSF55144">
    <property type="entry name" value="LigT-like"/>
    <property type="match status" value="1"/>
</dbReference>
<evidence type="ECO:0000256" key="1">
    <source>
        <dbReference type="ARBA" id="ARBA00022801"/>
    </source>
</evidence>
<evidence type="ECO:0000256" key="7">
    <source>
        <dbReference type="ARBA" id="ARBA00034343"/>
    </source>
</evidence>
<keyword evidence="1" id="KW-0378">Hydrolase</keyword>
<reference evidence="10 11" key="1">
    <citation type="submission" date="2019-02" db="EMBL/GenBank/DDBJ databases">
        <title>Complete genome sequence of Burkholderia cenocepacia phage BcepSauron.</title>
        <authorList>
            <person name="Park K."/>
            <person name="Gonzalez C."/>
            <person name="Liu M."/>
            <person name="Gill J."/>
        </authorList>
    </citation>
    <scope>NUCLEOTIDE SEQUENCE [LARGE SCALE GENOMIC DNA]</scope>
</reference>
<dbReference type="EMBL" id="MK552141">
    <property type="protein sequence ID" value="QBQ74649.1"/>
    <property type="molecule type" value="Genomic_DNA"/>
</dbReference>
<evidence type="ECO:0000256" key="4">
    <source>
        <dbReference type="ARBA" id="ARBA00034244"/>
    </source>
</evidence>
<comment type="similarity">
    <text evidence="6">Belongs to the anti-CBASS protein Acb1 family.</text>
</comment>
<comment type="catalytic activity">
    <reaction evidence="3">
        <text>3',3',3'-c-tri-AMP + H2O = A[3'-5']pA[3'-5']pAp[3'] + H(+)</text>
        <dbReference type="Rhea" id="RHEA:72859"/>
        <dbReference type="ChEBI" id="CHEBI:15377"/>
        <dbReference type="ChEBI" id="CHEBI:15378"/>
        <dbReference type="ChEBI" id="CHEBI:192523"/>
        <dbReference type="ChEBI" id="CHEBI:192530"/>
    </reaction>
    <physiologicalReaction direction="left-to-right" evidence="3">
        <dbReference type="Rhea" id="RHEA:72860"/>
    </physiologicalReaction>
</comment>
<protein>
    <recommendedName>
        <fullName evidence="7">Anti-CBASS protein Acb1</fullName>
    </recommendedName>
</protein>
<dbReference type="Gene3D" id="3.90.1140.10">
    <property type="entry name" value="Cyclic phosphodiesterase"/>
    <property type="match status" value="1"/>
</dbReference>
<dbReference type="Pfam" id="PF23474">
    <property type="entry name" value="Acb1"/>
    <property type="match status" value="1"/>
</dbReference>
<comment type="catalytic activity">
    <reaction evidence="8">
        <text>3',3'-cUAMP + H2O = U[3'-5']pAp[3'] + H(+)</text>
        <dbReference type="Rhea" id="RHEA:72835"/>
        <dbReference type="ChEBI" id="CHEBI:15377"/>
        <dbReference type="ChEBI" id="CHEBI:15378"/>
        <dbReference type="ChEBI" id="CHEBI:143809"/>
        <dbReference type="ChEBI" id="CHEBI:192498"/>
    </reaction>
    <physiologicalReaction direction="left-to-right" evidence="8">
        <dbReference type="Rhea" id="RHEA:72836"/>
    </physiologicalReaction>
</comment>
<dbReference type="InterPro" id="IPR056175">
    <property type="entry name" value="Acb1-like_C"/>
</dbReference>
<comment type="catalytic activity">
    <reaction evidence="5">
        <text>3',3'-cGAMP + H2O = G[3'-5']pAp[3'] + H(+)</text>
        <dbReference type="Rhea" id="RHEA:72831"/>
        <dbReference type="ChEBI" id="CHEBI:15377"/>
        <dbReference type="ChEBI" id="CHEBI:15378"/>
        <dbReference type="ChEBI" id="CHEBI:71501"/>
        <dbReference type="ChEBI" id="CHEBI:192497"/>
    </reaction>
    <physiologicalReaction direction="left-to-right" evidence="5">
        <dbReference type="Rhea" id="RHEA:72832"/>
    </physiologicalReaction>
</comment>
<evidence type="ECO:0000256" key="8">
    <source>
        <dbReference type="ARBA" id="ARBA00048123"/>
    </source>
</evidence>
<evidence type="ECO:0000256" key="6">
    <source>
        <dbReference type="ARBA" id="ARBA00034316"/>
    </source>
</evidence>
<comment type="catalytic activity">
    <reaction evidence="2">
        <text>3',3',3'-cAAG + H2O = G[3'-5']pA[3'-5']pAp[3'] + H(+)</text>
        <dbReference type="Rhea" id="RHEA:72863"/>
        <dbReference type="ChEBI" id="CHEBI:15377"/>
        <dbReference type="ChEBI" id="CHEBI:15378"/>
        <dbReference type="ChEBI" id="CHEBI:143810"/>
        <dbReference type="ChEBI" id="CHEBI:192532"/>
    </reaction>
    <physiologicalReaction direction="left-to-right" evidence="2">
        <dbReference type="Rhea" id="RHEA:72864"/>
    </physiologicalReaction>
</comment>
<dbReference type="Proteomes" id="UP000301424">
    <property type="component" value="Segment"/>
</dbReference>
<sequence>MSQAIYARILYDEIRMMDPKSGLYVWCDPDEAGVLEIQRILHGAPFKVENSTEYHVTVLYHEGKMPERIQIPVDRPTSARLAGFEVWPTEKGNVMVLRLDSPELQELHAELLRTGLTHSFPDFKAHLTVAKNVDMNDRKTLGWYLSRNHYLKYCPTHITLDERVKASSLA</sequence>
<gene>
    <name evidence="10" type="ORF">BcepSauron_269</name>
</gene>
<dbReference type="GO" id="GO:0006508">
    <property type="term" value="P:proteolysis"/>
    <property type="evidence" value="ECO:0007669"/>
    <property type="project" value="UniProtKB-KW"/>
</dbReference>
<proteinExistence type="inferred from homology"/>